<reference evidence="6" key="1">
    <citation type="submission" date="2023-03" db="EMBL/GenBank/DDBJ databases">
        <title>Lomoglobus Profundus gen. nov., sp. nov., a novel member of the phylum Verrucomicrobia, isolated from deep-marine sediment of South China Sea.</title>
        <authorList>
            <person name="Ahmad T."/>
            <person name="Ishaq S.E."/>
            <person name="Wang F."/>
        </authorList>
    </citation>
    <scope>NUCLEOTIDE SEQUENCE</scope>
    <source>
        <strain evidence="6">LMO-M01</strain>
    </source>
</reference>
<evidence type="ECO:0000313" key="6">
    <source>
        <dbReference type="EMBL" id="WED67020.1"/>
    </source>
</evidence>
<dbReference type="GO" id="GO:0003677">
    <property type="term" value="F:DNA binding"/>
    <property type="evidence" value="ECO:0007669"/>
    <property type="project" value="InterPro"/>
</dbReference>
<proteinExistence type="inferred from homology"/>
<keyword evidence="3 5" id="KW-0378">Hydrolase</keyword>
<dbReference type="EC" id="3.2.2.-" evidence="5"/>
<sequence>MGNCAGIGNPGIANGASPPNNDGMARIVAASEWSTVQTVQHARSLLGKLLVRQSPTDGTRIRTRITETEAYDGPRDQASHAFRGRTPRTSVMFEPAGVWYVYLCYGVHEMLNLVTGPRDYPAAVLIRGTQRIQGPGRLTKRLGIDRDLNTQPCAPASGLWLEDDGRVVPADEVSATPRIGIDYAGPNWAAKPWRFVWRGSDES</sequence>
<evidence type="ECO:0000256" key="1">
    <source>
        <dbReference type="ARBA" id="ARBA00009232"/>
    </source>
</evidence>
<evidence type="ECO:0000313" key="7">
    <source>
        <dbReference type="Proteomes" id="UP001218638"/>
    </source>
</evidence>
<protein>
    <recommendedName>
        <fullName evidence="5">Putative 3-methyladenine DNA glycosylase</fullName>
        <ecNumber evidence="5">3.2.2.-</ecNumber>
    </recommendedName>
</protein>
<dbReference type="InterPro" id="IPR036995">
    <property type="entry name" value="MPG_sf"/>
</dbReference>
<dbReference type="AlphaFoldDB" id="A0AAF0I5F8"/>
<accession>A0AAF0I5F8</accession>
<gene>
    <name evidence="6" type="ORF">PXH66_09175</name>
</gene>
<dbReference type="RefSeq" id="WP_330927608.1">
    <property type="nucleotide sequence ID" value="NZ_CP119075.1"/>
</dbReference>
<dbReference type="HAMAP" id="MF_00527">
    <property type="entry name" value="3MGH"/>
    <property type="match status" value="1"/>
</dbReference>
<dbReference type="Pfam" id="PF02245">
    <property type="entry name" value="Pur_DNA_glyco"/>
    <property type="match status" value="2"/>
</dbReference>
<organism evidence="6 7">
    <name type="scientific">Synoicihabitans lomoniglobus</name>
    <dbReference type="NCBI Taxonomy" id="2909285"/>
    <lineage>
        <taxon>Bacteria</taxon>
        <taxon>Pseudomonadati</taxon>
        <taxon>Verrucomicrobiota</taxon>
        <taxon>Opitutia</taxon>
        <taxon>Opitutales</taxon>
        <taxon>Opitutaceae</taxon>
        <taxon>Synoicihabitans</taxon>
    </lineage>
</organism>
<dbReference type="PANTHER" id="PTHR10429">
    <property type="entry name" value="DNA-3-METHYLADENINE GLYCOSYLASE"/>
    <property type="match status" value="1"/>
</dbReference>
<dbReference type="GO" id="GO:0003905">
    <property type="term" value="F:alkylbase DNA N-glycosylase activity"/>
    <property type="evidence" value="ECO:0007669"/>
    <property type="project" value="InterPro"/>
</dbReference>
<evidence type="ECO:0000256" key="4">
    <source>
        <dbReference type="ARBA" id="ARBA00023204"/>
    </source>
</evidence>
<keyword evidence="7" id="KW-1185">Reference proteome</keyword>
<evidence type="ECO:0000256" key="3">
    <source>
        <dbReference type="ARBA" id="ARBA00022801"/>
    </source>
</evidence>
<dbReference type="PANTHER" id="PTHR10429:SF0">
    <property type="entry name" value="DNA-3-METHYLADENINE GLYCOSYLASE"/>
    <property type="match status" value="1"/>
</dbReference>
<dbReference type="KEGG" id="slom:PXH66_09175"/>
<dbReference type="GO" id="GO:0006284">
    <property type="term" value="P:base-excision repair"/>
    <property type="evidence" value="ECO:0007669"/>
    <property type="project" value="InterPro"/>
</dbReference>
<keyword evidence="4 5" id="KW-0234">DNA repair</keyword>
<dbReference type="CDD" id="cd00540">
    <property type="entry name" value="AAG"/>
    <property type="match status" value="1"/>
</dbReference>
<dbReference type="SUPFAM" id="SSF50486">
    <property type="entry name" value="FMT C-terminal domain-like"/>
    <property type="match status" value="1"/>
</dbReference>
<dbReference type="InterPro" id="IPR011034">
    <property type="entry name" value="Formyl_transferase-like_C_sf"/>
</dbReference>
<comment type="similarity">
    <text evidence="1 5">Belongs to the DNA glycosylase MPG family.</text>
</comment>
<dbReference type="EMBL" id="CP119075">
    <property type="protein sequence ID" value="WED67020.1"/>
    <property type="molecule type" value="Genomic_DNA"/>
</dbReference>
<name>A0AAF0I5F8_9BACT</name>
<evidence type="ECO:0000256" key="2">
    <source>
        <dbReference type="ARBA" id="ARBA00022763"/>
    </source>
</evidence>
<dbReference type="InterPro" id="IPR003180">
    <property type="entry name" value="MPG"/>
</dbReference>
<keyword evidence="2 5" id="KW-0227">DNA damage</keyword>
<dbReference type="Gene3D" id="3.10.300.10">
    <property type="entry name" value="Methylpurine-DNA glycosylase (MPG)"/>
    <property type="match status" value="2"/>
</dbReference>
<evidence type="ECO:0000256" key="5">
    <source>
        <dbReference type="HAMAP-Rule" id="MF_00527"/>
    </source>
</evidence>
<dbReference type="Proteomes" id="UP001218638">
    <property type="component" value="Chromosome"/>
</dbReference>